<keyword evidence="3" id="KW-0560">Oxidoreductase</keyword>
<proteinExistence type="predicted"/>
<name>A0A0M6YQH6_9RHOB</name>
<protein>
    <submittedName>
        <fullName evidence="3">Phytanoyl-CoA dioxygenase (PhyH)</fullName>
    </submittedName>
</protein>
<keyword evidence="4" id="KW-1185">Reference proteome</keyword>
<feature type="compositionally biased region" description="Low complexity" evidence="2">
    <location>
        <begin position="17"/>
        <end position="29"/>
    </location>
</feature>
<feature type="region of interest" description="Disordered" evidence="2">
    <location>
        <begin position="1"/>
        <end position="29"/>
    </location>
</feature>
<evidence type="ECO:0000313" key="4">
    <source>
        <dbReference type="Proteomes" id="UP000049222"/>
    </source>
</evidence>
<evidence type="ECO:0000256" key="2">
    <source>
        <dbReference type="SAM" id="MobiDB-lite"/>
    </source>
</evidence>
<dbReference type="PANTHER" id="PTHR20883">
    <property type="entry name" value="PHYTANOYL-COA DIOXYGENASE DOMAIN CONTAINING 1"/>
    <property type="match status" value="1"/>
</dbReference>
<dbReference type="GO" id="GO:0016706">
    <property type="term" value="F:2-oxoglutarate-dependent dioxygenase activity"/>
    <property type="evidence" value="ECO:0007669"/>
    <property type="project" value="UniProtKB-ARBA"/>
</dbReference>
<dbReference type="PANTHER" id="PTHR20883:SF48">
    <property type="entry name" value="ECTOINE DIOXYGENASE"/>
    <property type="match status" value="1"/>
</dbReference>
<gene>
    <name evidence="3" type="ORF">JDO7802_03295</name>
</gene>
<comment type="cofactor">
    <cofactor evidence="1">
        <name>Fe(2+)</name>
        <dbReference type="ChEBI" id="CHEBI:29033"/>
    </cofactor>
</comment>
<dbReference type="SUPFAM" id="SSF51197">
    <property type="entry name" value="Clavaminate synthase-like"/>
    <property type="match status" value="1"/>
</dbReference>
<dbReference type="EMBL" id="CXSU01000012">
    <property type="protein sequence ID" value="CTQ51256.1"/>
    <property type="molecule type" value="Genomic_DNA"/>
</dbReference>
<evidence type="ECO:0000313" key="3">
    <source>
        <dbReference type="EMBL" id="CTQ51256.1"/>
    </source>
</evidence>
<organism evidence="3 4">
    <name type="scientific">Jannaschia donghaensis</name>
    <dbReference type="NCBI Taxonomy" id="420998"/>
    <lineage>
        <taxon>Bacteria</taxon>
        <taxon>Pseudomonadati</taxon>
        <taxon>Pseudomonadota</taxon>
        <taxon>Alphaproteobacteria</taxon>
        <taxon>Rhodobacterales</taxon>
        <taxon>Roseobacteraceae</taxon>
        <taxon>Jannaschia</taxon>
    </lineage>
</organism>
<dbReference type="Gene3D" id="2.60.120.620">
    <property type="entry name" value="q2cbj1_9rhob like domain"/>
    <property type="match status" value="1"/>
</dbReference>
<dbReference type="AlphaFoldDB" id="A0A0M6YQH6"/>
<dbReference type="Proteomes" id="UP000049222">
    <property type="component" value="Unassembled WGS sequence"/>
</dbReference>
<dbReference type="Pfam" id="PF05721">
    <property type="entry name" value="PhyH"/>
    <property type="match status" value="1"/>
</dbReference>
<dbReference type="InterPro" id="IPR008775">
    <property type="entry name" value="Phytyl_CoA_dOase-like"/>
</dbReference>
<reference evidence="3 4" key="1">
    <citation type="submission" date="2015-07" db="EMBL/GenBank/DDBJ databases">
        <authorList>
            <person name="Noorani M."/>
        </authorList>
    </citation>
    <scope>NUCLEOTIDE SEQUENCE [LARGE SCALE GENOMIC DNA]</scope>
    <source>
        <strain evidence="3 4">CECT 7802</strain>
    </source>
</reference>
<dbReference type="RefSeq" id="WP_222836414.1">
    <property type="nucleotide sequence ID" value="NZ_CXSU01000012.1"/>
</dbReference>
<keyword evidence="3" id="KW-0223">Dioxygenase</keyword>
<dbReference type="STRING" id="420998.JDO7802_03295"/>
<evidence type="ECO:0000256" key="1">
    <source>
        <dbReference type="ARBA" id="ARBA00001954"/>
    </source>
</evidence>
<accession>A0A0M6YQH6</accession>
<sequence>MQGPRDMAAARHTGRPDTGTDISSDTDISGAWDADNQAWWDWYVSLADNEGEITTFEVAPPLPDIPLPDDATVMAELAEPYVLTDADITFFQANGFIKLKDVFSPGAVLRLRALLIERLTAVFGAGADGGVRDRFLSLEMIWTDHPLLRAYVVSPRVAKICAELLRVPAVRLYHDNVLSKQPGCGRTPWHFDDHHFPLDTNDVVTAWAPAQAIPLAMGPLAFAYPLDVHRLVDAVAFEKSSTSYDKGVAKVFAENRVAVDETPFELGEVSFHHNLSFHTAARNRTDQSRIVMANTYYADGARIVGAPTMVSGDWQKFMPGVGPGEVAASPLNPICWPVPLDGAQ</sequence>
<dbReference type="GO" id="GO:0005506">
    <property type="term" value="F:iron ion binding"/>
    <property type="evidence" value="ECO:0007669"/>
    <property type="project" value="UniProtKB-ARBA"/>
</dbReference>